<dbReference type="EMBL" id="UINC01224287">
    <property type="protein sequence ID" value="SVE53845.1"/>
    <property type="molecule type" value="Genomic_DNA"/>
</dbReference>
<accession>A0A383EBV2</accession>
<protein>
    <recommendedName>
        <fullName evidence="2">Solute-binding protein family 5 domain-containing protein</fullName>
    </recommendedName>
</protein>
<dbReference type="Gene3D" id="3.40.190.10">
    <property type="entry name" value="Periplasmic binding protein-like II"/>
    <property type="match status" value="1"/>
</dbReference>
<evidence type="ECO:0008006" key="2">
    <source>
        <dbReference type="Google" id="ProtNLM"/>
    </source>
</evidence>
<dbReference type="SUPFAM" id="SSF53850">
    <property type="entry name" value="Periplasmic binding protein-like II"/>
    <property type="match status" value="1"/>
</dbReference>
<gene>
    <name evidence="1" type="ORF">METZ01_LOCUS506699</name>
</gene>
<evidence type="ECO:0000313" key="1">
    <source>
        <dbReference type="EMBL" id="SVE53845.1"/>
    </source>
</evidence>
<sequence length="111" mass="12605">MFRLLAIISVLCSTTIVSSASSQEVNSLGRRLPDDAAPLNRQKIRLFEIDGTYMEWFKTIYKRSPATDLISEPLVRMDKNYELKPAAATAWEAGPDGNTWDFHLRPGMQWS</sequence>
<organism evidence="1">
    <name type="scientific">marine metagenome</name>
    <dbReference type="NCBI Taxonomy" id="408172"/>
    <lineage>
        <taxon>unclassified sequences</taxon>
        <taxon>metagenomes</taxon>
        <taxon>ecological metagenomes</taxon>
    </lineage>
</organism>
<dbReference type="AlphaFoldDB" id="A0A383EBV2"/>
<reference evidence="1" key="1">
    <citation type="submission" date="2018-05" db="EMBL/GenBank/DDBJ databases">
        <authorList>
            <person name="Lanie J.A."/>
            <person name="Ng W.-L."/>
            <person name="Kazmierczak K.M."/>
            <person name="Andrzejewski T.M."/>
            <person name="Davidsen T.M."/>
            <person name="Wayne K.J."/>
            <person name="Tettelin H."/>
            <person name="Glass J.I."/>
            <person name="Rusch D."/>
            <person name="Podicherti R."/>
            <person name="Tsui H.-C.T."/>
            <person name="Winkler M.E."/>
        </authorList>
    </citation>
    <scope>NUCLEOTIDE SEQUENCE</scope>
</reference>
<name>A0A383EBV2_9ZZZZ</name>
<feature type="non-terminal residue" evidence="1">
    <location>
        <position position="111"/>
    </location>
</feature>
<proteinExistence type="predicted"/>